<evidence type="ECO:0000259" key="2">
    <source>
        <dbReference type="Pfam" id="PF07811"/>
    </source>
</evidence>
<dbReference type="Proteomes" id="UP000432727">
    <property type="component" value="Unassembled WGS sequence"/>
</dbReference>
<name>A0A6I4TMG5_9SPHN</name>
<dbReference type="EMBL" id="WTYI01000001">
    <property type="protein sequence ID" value="MXO97154.1"/>
    <property type="molecule type" value="Genomic_DNA"/>
</dbReference>
<keyword evidence="4" id="KW-1185">Reference proteome</keyword>
<reference evidence="3 4" key="1">
    <citation type="submission" date="2019-12" db="EMBL/GenBank/DDBJ databases">
        <title>Genomic-based taxomic classification of the family Erythrobacteraceae.</title>
        <authorList>
            <person name="Xu L."/>
        </authorList>
    </citation>
    <scope>NUCLEOTIDE SEQUENCE [LARGE SCALE GENOMIC DNA]</scope>
    <source>
        <strain evidence="3 4">JCM 12189</strain>
    </source>
</reference>
<evidence type="ECO:0000313" key="3">
    <source>
        <dbReference type="EMBL" id="MXO97154.1"/>
    </source>
</evidence>
<sequence>MTYPRAFLPSQSGAAASEMALVLPLLLAIMFGGFEAGHYFYTEHKIIKAVREGARYAGRLGFTGAGYSCQTAGGPTTWTAAGNPSLSNTRAVTVYGTTDTTGSPRIRNWALTDVTVEYQCNSAFTGGIYSAQVSGGPVVRVTATASYLSLFNQLGFIDGSAQVTASAQAPVNGI</sequence>
<dbReference type="AlphaFoldDB" id="A0A6I4TMG5"/>
<dbReference type="OrthoDB" id="7449015at2"/>
<dbReference type="Pfam" id="PF07811">
    <property type="entry name" value="TadE"/>
    <property type="match status" value="1"/>
</dbReference>
<accession>A0A6I4TMG5</accession>
<gene>
    <name evidence="3" type="ORF">GRI34_12075</name>
</gene>
<keyword evidence="1" id="KW-1133">Transmembrane helix</keyword>
<dbReference type="RefSeq" id="WP_160596134.1">
    <property type="nucleotide sequence ID" value="NZ_WTYI01000001.1"/>
</dbReference>
<keyword evidence="1" id="KW-0472">Membrane</keyword>
<evidence type="ECO:0000313" key="4">
    <source>
        <dbReference type="Proteomes" id="UP000432727"/>
    </source>
</evidence>
<organism evidence="3 4">
    <name type="scientific">Qipengyuania aquimaris</name>
    <dbReference type="NCBI Taxonomy" id="255984"/>
    <lineage>
        <taxon>Bacteria</taxon>
        <taxon>Pseudomonadati</taxon>
        <taxon>Pseudomonadota</taxon>
        <taxon>Alphaproteobacteria</taxon>
        <taxon>Sphingomonadales</taxon>
        <taxon>Erythrobacteraceae</taxon>
        <taxon>Qipengyuania</taxon>
    </lineage>
</organism>
<comment type="caution">
    <text evidence="3">The sequence shown here is derived from an EMBL/GenBank/DDBJ whole genome shotgun (WGS) entry which is preliminary data.</text>
</comment>
<keyword evidence="1" id="KW-0812">Transmembrane</keyword>
<protein>
    <submittedName>
        <fullName evidence="3">Pilus assembly protein</fullName>
    </submittedName>
</protein>
<proteinExistence type="predicted"/>
<dbReference type="InterPro" id="IPR012495">
    <property type="entry name" value="TadE-like_dom"/>
</dbReference>
<feature type="domain" description="TadE-like" evidence="2">
    <location>
        <begin position="13"/>
        <end position="55"/>
    </location>
</feature>
<feature type="transmembrane region" description="Helical" evidence="1">
    <location>
        <begin position="20"/>
        <end position="41"/>
    </location>
</feature>
<evidence type="ECO:0000256" key="1">
    <source>
        <dbReference type="SAM" id="Phobius"/>
    </source>
</evidence>